<evidence type="ECO:0000256" key="1">
    <source>
        <dbReference type="SAM" id="Phobius"/>
    </source>
</evidence>
<dbReference type="Proteomes" id="UP000092460">
    <property type="component" value="Unassembled WGS sequence"/>
</dbReference>
<reference evidence="2" key="2">
    <citation type="submission" date="2020-05" db="UniProtKB">
        <authorList>
            <consortium name="EnsemblMetazoa"/>
        </authorList>
    </citation>
    <scope>IDENTIFICATION</scope>
    <source>
        <strain evidence="2">IAEA</strain>
    </source>
</reference>
<dbReference type="VEuPathDB" id="VectorBase:GPPI020025"/>
<evidence type="ECO:0000313" key="2">
    <source>
        <dbReference type="EnsemblMetazoa" id="GPPI020025-PA"/>
    </source>
</evidence>
<reference evidence="3" key="1">
    <citation type="submission" date="2015-01" db="EMBL/GenBank/DDBJ databases">
        <authorList>
            <person name="Aksoy S."/>
            <person name="Warren W."/>
            <person name="Wilson R.K."/>
        </authorList>
    </citation>
    <scope>NUCLEOTIDE SEQUENCE [LARGE SCALE GENOMIC DNA]</scope>
    <source>
        <strain evidence="3">IAEA</strain>
    </source>
</reference>
<keyword evidence="1" id="KW-0472">Membrane</keyword>
<evidence type="ECO:0000313" key="3">
    <source>
        <dbReference type="Proteomes" id="UP000092460"/>
    </source>
</evidence>
<dbReference type="EMBL" id="JXJN01008927">
    <property type="status" value="NOT_ANNOTATED_CDS"/>
    <property type="molecule type" value="Genomic_DNA"/>
</dbReference>
<accession>A0A1B0B5Z3</accession>
<keyword evidence="1" id="KW-1133">Transmembrane helix</keyword>
<name>A0A1B0B5Z3_9MUSC</name>
<protein>
    <submittedName>
        <fullName evidence="2">Uncharacterized protein</fullName>
    </submittedName>
</protein>
<dbReference type="AlphaFoldDB" id="A0A1B0B5Z3"/>
<sequence length="275" mass="31104">MIDATVCTSNSISVSWAECNKRKAFFDRLLLAAIGGSHKCLTKFIKETVKQPSNIILSKIHVATTTLLADTFRQNEDVWRSEAERLVRHSANQRHLIVQSELQIEKKKREKKLLTICDVASLKQNLNSFQPNLPSTRSERLFIMVMHAATASSEAFFIDKSRCEHFKSYSNRIISAASLMNILQNCKILAHPTIYKKKKNVMSMRRIGQSYRNSYGIYCFCCAGILLNLGLALKCLTLNSMLWPAKAPNIKRGLFSLTSNVSQVNRTLAESQQLS</sequence>
<organism evidence="2 3">
    <name type="scientific">Glossina palpalis gambiensis</name>
    <dbReference type="NCBI Taxonomy" id="67801"/>
    <lineage>
        <taxon>Eukaryota</taxon>
        <taxon>Metazoa</taxon>
        <taxon>Ecdysozoa</taxon>
        <taxon>Arthropoda</taxon>
        <taxon>Hexapoda</taxon>
        <taxon>Insecta</taxon>
        <taxon>Pterygota</taxon>
        <taxon>Neoptera</taxon>
        <taxon>Endopterygota</taxon>
        <taxon>Diptera</taxon>
        <taxon>Brachycera</taxon>
        <taxon>Muscomorpha</taxon>
        <taxon>Hippoboscoidea</taxon>
        <taxon>Glossinidae</taxon>
        <taxon>Glossina</taxon>
    </lineage>
</organism>
<feature type="transmembrane region" description="Helical" evidence="1">
    <location>
        <begin position="215"/>
        <end position="236"/>
    </location>
</feature>
<keyword evidence="3" id="KW-1185">Reference proteome</keyword>
<dbReference type="EnsemblMetazoa" id="GPPI020025-RA">
    <property type="protein sequence ID" value="GPPI020025-PA"/>
    <property type="gene ID" value="GPPI020025"/>
</dbReference>
<proteinExistence type="predicted"/>
<keyword evidence="1" id="KW-0812">Transmembrane</keyword>